<dbReference type="EMBL" id="JAJIRN010000002">
    <property type="protein sequence ID" value="MCV2367152.1"/>
    <property type="molecule type" value="Genomic_DNA"/>
</dbReference>
<dbReference type="Proteomes" id="UP001209701">
    <property type="component" value="Unassembled WGS sequence"/>
</dbReference>
<proteinExistence type="predicted"/>
<keyword evidence="3" id="KW-1185">Reference proteome</keyword>
<evidence type="ECO:0000313" key="2">
    <source>
        <dbReference type="EMBL" id="MCV2367152.1"/>
    </source>
</evidence>
<evidence type="ECO:0000256" key="1">
    <source>
        <dbReference type="SAM" id="MobiDB-lite"/>
    </source>
</evidence>
<protein>
    <submittedName>
        <fullName evidence="2">Uncharacterized protein</fullName>
    </submittedName>
</protein>
<reference evidence="2 3" key="1">
    <citation type="submission" date="2021-11" db="EMBL/GenBank/DDBJ databases">
        <authorList>
            <person name="Liang Q."/>
            <person name="Mou H."/>
            <person name="Liu Z."/>
        </authorList>
    </citation>
    <scope>NUCLEOTIDE SEQUENCE [LARGE SCALE GENOMIC DNA]</scope>
    <source>
        <strain evidence="2 3">CHU3</strain>
    </source>
</reference>
<feature type="region of interest" description="Disordered" evidence="1">
    <location>
        <begin position="42"/>
        <end position="84"/>
    </location>
</feature>
<organism evidence="2 3">
    <name type="scientific">Roseateles oligotrophus</name>
    <dbReference type="NCBI Taxonomy" id="1769250"/>
    <lineage>
        <taxon>Bacteria</taxon>
        <taxon>Pseudomonadati</taxon>
        <taxon>Pseudomonadota</taxon>
        <taxon>Betaproteobacteria</taxon>
        <taxon>Burkholderiales</taxon>
        <taxon>Sphaerotilaceae</taxon>
        <taxon>Roseateles</taxon>
    </lineage>
</organism>
<accession>A0ABT2YA21</accession>
<sequence length="84" mass="8894">MMMTSKNGRASLLKTLLSLSQDPQSWISMLAVLTLLGVGSGALESADRPSEPRPQFSKALSPAQSHPPAPMAEEQMASLDASKL</sequence>
<gene>
    <name evidence="2" type="ORF">LNV07_03455</name>
</gene>
<dbReference type="RefSeq" id="WP_263569788.1">
    <property type="nucleotide sequence ID" value="NZ_JAJIRN010000002.1"/>
</dbReference>
<evidence type="ECO:0000313" key="3">
    <source>
        <dbReference type="Proteomes" id="UP001209701"/>
    </source>
</evidence>
<comment type="caution">
    <text evidence="2">The sequence shown here is derived from an EMBL/GenBank/DDBJ whole genome shotgun (WGS) entry which is preliminary data.</text>
</comment>
<name>A0ABT2YA21_9BURK</name>